<dbReference type="GO" id="GO:0032259">
    <property type="term" value="P:methylation"/>
    <property type="evidence" value="ECO:0007669"/>
    <property type="project" value="UniProtKB-KW"/>
</dbReference>
<organism evidence="1 2">
    <name type="scientific">Vibrio ishigakensis</name>
    <dbReference type="NCBI Taxonomy" id="1481914"/>
    <lineage>
        <taxon>Bacteria</taxon>
        <taxon>Pseudomonadati</taxon>
        <taxon>Pseudomonadota</taxon>
        <taxon>Gammaproteobacteria</taxon>
        <taxon>Vibrionales</taxon>
        <taxon>Vibrionaceae</taxon>
        <taxon>Vibrio</taxon>
    </lineage>
</organism>
<keyword evidence="1" id="KW-0808">Transferase</keyword>
<sequence length="242" mass="26947">MLSSISNKTEANAALNDFVELAWKGLDKQSFDSYQESKAKVEILQQQLTAASEFPVFELAKNAKGKLTLKGIKALLGTVEPSQEFQLETYLDLDKQIKSQNKVIKPAFEKGLKQVNEALKIGSDSVFLAEVKVVQSYLAFVDKVASVKAELKEAQEALDLLVFNKYSVLTIDEVKALIVDDKWLVSLQASIVAEIERVTQQMANRVKQLEERYSKPLPTLTKSVDQLGDKVAGHLKAMGLEW</sequence>
<accession>A0A0B8QF41</accession>
<reference evidence="1 2" key="1">
    <citation type="submission" date="2015-01" db="EMBL/GenBank/DDBJ databases">
        <title>Vibrio sp. C94 JCM 19241 whole genome shotgun sequence.</title>
        <authorList>
            <person name="Sawabe T."/>
            <person name="Meirelles P."/>
            <person name="Feng G."/>
            <person name="Sayaka M."/>
            <person name="Hattori M."/>
            <person name="Ohkuma M."/>
        </authorList>
    </citation>
    <scope>NUCLEOTIDE SEQUENCE [LARGE SCALE GENOMIC DNA]</scope>
    <source>
        <strain evidence="2">JCM 19241</strain>
    </source>
</reference>
<dbReference type="STRING" id="1481914.JCM19241_3579"/>
<gene>
    <name evidence="1" type="ORF">JCM19241_3579</name>
</gene>
<keyword evidence="1" id="KW-0489">Methyltransferase</keyword>
<dbReference type="AlphaFoldDB" id="A0A0B8QF41"/>
<dbReference type="GO" id="GO:0009007">
    <property type="term" value="F:site-specific DNA-methyltransferase (adenine-specific) activity"/>
    <property type="evidence" value="ECO:0007669"/>
    <property type="project" value="UniProtKB-EC"/>
</dbReference>
<reference evidence="1 2" key="2">
    <citation type="submission" date="2015-01" db="EMBL/GenBank/DDBJ databases">
        <authorList>
            <consortium name="NBRP consortium"/>
            <person name="Sawabe T."/>
            <person name="Meirelles P."/>
            <person name="Feng G."/>
            <person name="Sayaka M."/>
            <person name="Hattori M."/>
            <person name="Ohkuma M."/>
        </authorList>
    </citation>
    <scope>NUCLEOTIDE SEQUENCE [LARGE SCALE GENOMIC DNA]</scope>
    <source>
        <strain evidence="2">JCM 19241</strain>
    </source>
</reference>
<proteinExistence type="predicted"/>
<dbReference type="EMBL" id="BBSC01000004">
    <property type="protein sequence ID" value="GAM75667.1"/>
    <property type="molecule type" value="Genomic_DNA"/>
</dbReference>
<evidence type="ECO:0000313" key="1">
    <source>
        <dbReference type="EMBL" id="GAM75667.1"/>
    </source>
</evidence>
<name>A0A0B8QF41_9VIBR</name>
<comment type="caution">
    <text evidence="1">The sequence shown here is derived from an EMBL/GenBank/DDBJ whole genome shotgun (WGS) entry which is preliminary data.</text>
</comment>
<dbReference type="Proteomes" id="UP000031666">
    <property type="component" value="Unassembled WGS sequence"/>
</dbReference>
<protein>
    <submittedName>
        <fullName evidence="1">Type I restriction-modification system</fullName>
        <ecNumber evidence="1">2.1.1.72</ecNumber>
    </submittedName>
</protein>
<dbReference type="EC" id="2.1.1.72" evidence="1"/>
<evidence type="ECO:0000313" key="2">
    <source>
        <dbReference type="Proteomes" id="UP000031666"/>
    </source>
</evidence>